<sequence>MIKGETELDMRGRCSAGQKVLTSLIVRLALAETFCLNCGILALDEPTTNLDRANIESLAESLANIIKIRRQQSNFQLIVITHDEDFMQLLGKSEFADYYWRVFKDIDQHSVIERQSIALQ</sequence>
<dbReference type="InParanoid" id="A0A1Y1YS81"/>
<dbReference type="Pfam" id="PF13558">
    <property type="entry name" value="SbcC_Walker_B"/>
    <property type="match status" value="1"/>
</dbReference>
<dbReference type="GO" id="GO:0007004">
    <property type="term" value="P:telomere maintenance via telomerase"/>
    <property type="evidence" value="ECO:0007669"/>
    <property type="project" value="TreeGrafter"/>
</dbReference>
<keyword evidence="2" id="KW-1185">Reference proteome</keyword>
<dbReference type="PANTHER" id="PTHR18867:SF12">
    <property type="entry name" value="DNA REPAIR PROTEIN RAD50"/>
    <property type="match status" value="1"/>
</dbReference>
<protein>
    <recommendedName>
        <fullName evidence="3">P-loop containing nucleoside triphosphate hydrolase protein</fullName>
    </recommendedName>
</protein>
<dbReference type="GO" id="GO:0070192">
    <property type="term" value="P:chromosome organization involved in meiotic cell cycle"/>
    <property type="evidence" value="ECO:0007669"/>
    <property type="project" value="TreeGrafter"/>
</dbReference>
<dbReference type="GO" id="GO:0000794">
    <property type="term" value="C:condensed nuclear chromosome"/>
    <property type="evidence" value="ECO:0007669"/>
    <property type="project" value="TreeGrafter"/>
</dbReference>
<dbReference type="GO" id="GO:0030870">
    <property type="term" value="C:Mre11 complex"/>
    <property type="evidence" value="ECO:0007669"/>
    <property type="project" value="TreeGrafter"/>
</dbReference>
<dbReference type="GO" id="GO:0043047">
    <property type="term" value="F:single-stranded telomeric DNA binding"/>
    <property type="evidence" value="ECO:0007669"/>
    <property type="project" value="TreeGrafter"/>
</dbReference>
<accession>A0A1Y1YS81</accession>
<dbReference type="GO" id="GO:0051880">
    <property type="term" value="F:G-quadruplex DNA binding"/>
    <property type="evidence" value="ECO:0007669"/>
    <property type="project" value="TreeGrafter"/>
</dbReference>
<proteinExistence type="predicted"/>
<dbReference type="GO" id="GO:0003691">
    <property type="term" value="F:double-stranded telomeric DNA binding"/>
    <property type="evidence" value="ECO:0007669"/>
    <property type="project" value="TreeGrafter"/>
</dbReference>
<dbReference type="Gene3D" id="3.40.50.300">
    <property type="entry name" value="P-loop containing nucleotide triphosphate hydrolases"/>
    <property type="match status" value="1"/>
</dbReference>
<dbReference type="Proteomes" id="UP000193498">
    <property type="component" value="Unassembled WGS sequence"/>
</dbReference>
<evidence type="ECO:0000313" key="1">
    <source>
        <dbReference type="EMBL" id="ORY00836.1"/>
    </source>
</evidence>
<name>A0A1Y1YS81_9FUNG</name>
<organism evidence="1 2">
    <name type="scientific">Basidiobolus meristosporus CBS 931.73</name>
    <dbReference type="NCBI Taxonomy" id="1314790"/>
    <lineage>
        <taxon>Eukaryota</taxon>
        <taxon>Fungi</taxon>
        <taxon>Fungi incertae sedis</taxon>
        <taxon>Zoopagomycota</taxon>
        <taxon>Entomophthoromycotina</taxon>
        <taxon>Basidiobolomycetes</taxon>
        <taxon>Basidiobolales</taxon>
        <taxon>Basidiobolaceae</taxon>
        <taxon>Basidiobolus</taxon>
    </lineage>
</organism>
<evidence type="ECO:0008006" key="3">
    <source>
        <dbReference type="Google" id="ProtNLM"/>
    </source>
</evidence>
<dbReference type="GO" id="GO:0000722">
    <property type="term" value="P:telomere maintenance via recombination"/>
    <property type="evidence" value="ECO:0007669"/>
    <property type="project" value="TreeGrafter"/>
</dbReference>
<dbReference type="GO" id="GO:0006302">
    <property type="term" value="P:double-strand break repair"/>
    <property type="evidence" value="ECO:0007669"/>
    <property type="project" value="TreeGrafter"/>
</dbReference>
<dbReference type="SUPFAM" id="SSF52540">
    <property type="entry name" value="P-loop containing nucleoside triphosphate hydrolases"/>
    <property type="match status" value="1"/>
</dbReference>
<comment type="caution">
    <text evidence="1">The sequence shown here is derived from an EMBL/GenBank/DDBJ whole genome shotgun (WGS) entry which is preliminary data.</text>
</comment>
<dbReference type="EMBL" id="MCFE01000077">
    <property type="protein sequence ID" value="ORY00836.1"/>
    <property type="molecule type" value="Genomic_DNA"/>
</dbReference>
<dbReference type="OrthoDB" id="18797at2759"/>
<dbReference type="STRING" id="1314790.A0A1Y1YS81"/>
<reference evidence="1 2" key="1">
    <citation type="submission" date="2016-07" db="EMBL/GenBank/DDBJ databases">
        <title>Pervasive Adenine N6-methylation of Active Genes in Fungi.</title>
        <authorList>
            <consortium name="DOE Joint Genome Institute"/>
            <person name="Mondo S.J."/>
            <person name="Dannebaum R.O."/>
            <person name="Kuo R.C."/>
            <person name="Labutti K."/>
            <person name="Haridas S."/>
            <person name="Kuo A."/>
            <person name="Salamov A."/>
            <person name="Ahrendt S.R."/>
            <person name="Lipzen A."/>
            <person name="Sullivan W."/>
            <person name="Andreopoulos W.B."/>
            <person name="Clum A."/>
            <person name="Lindquist E."/>
            <person name="Daum C."/>
            <person name="Ramamoorthy G.K."/>
            <person name="Gryganskyi A."/>
            <person name="Culley D."/>
            <person name="Magnuson J.K."/>
            <person name="James T.Y."/>
            <person name="O'Malley M.A."/>
            <person name="Stajich J.E."/>
            <person name="Spatafora J.W."/>
            <person name="Visel A."/>
            <person name="Grigoriev I.V."/>
        </authorList>
    </citation>
    <scope>NUCLEOTIDE SEQUENCE [LARGE SCALE GENOMIC DNA]</scope>
    <source>
        <strain evidence="1 2">CBS 931.73</strain>
    </source>
</reference>
<dbReference type="InterPro" id="IPR027417">
    <property type="entry name" value="P-loop_NTPase"/>
</dbReference>
<evidence type="ECO:0000313" key="2">
    <source>
        <dbReference type="Proteomes" id="UP000193498"/>
    </source>
</evidence>
<gene>
    <name evidence="1" type="ORF">K493DRAFT_323587</name>
</gene>
<dbReference type="AlphaFoldDB" id="A0A1Y1YS81"/>
<dbReference type="PANTHER" id="PTHR18867">
    <property type="entry name" value="RAD50"/>
    <property type="match status" value="1"/>
</dbReference>